<evidence type="ECO:0000256" key="3">
    <source>
        <dbReference type="ARBA" id="ARBA00022801"/>
    </source>
</evidence>
<name>A0A0J5P8K2_9PAST</name>
<dbReference type="EMBL" id="JWIZ01000023">
    <property type="protein sequence ID" value="KMK51829.1"/>
    <property type="molecule type" value="Genomic_DNA"/>
</dbReference>
<keyword evidence="7" id="KW-1185">Reference proteome</keyword>
<comment type="catalytic activity">
    <reaction evidence="4">
        <text>D-galactosamine 6-phosphate + H2O = D-tagatopyranose 1-phosphate + NH4(+)</text>
        <dbReference type="Rhea" id="RHEA:47680"/>
        <dbReference type="ChEBI" id="CHEBI:15377"/>
        <dbReference type="ChEBI" id="CHEBI:28938"/>
        <dbReference type="ChEBI" id="CHEBI:71674"/>
        <dbReference type="ChEBI" id="CHEBI:138150"/>
    </reaction>
</comment>
<evidence type="ECO:0000313" key="7">
    <source>
        <dbReference type="Proteomes" id="UP000036270"/>
    </source>
</evidence>
<protein>
    <submittedName>
        <fullName evidence="6">Tagatose-6-phosphate ketose isomerase</fullName>
    </submittedName>
</protein>
<dbReference type="GO" id="GO:0005886">
    <property type="term" value="C:plasma membrane"/>
    <property type="evidence" value="ECO:0007669"/>
    <property type="project" value="TreeGrafter"/>
</dbReference>
<dbReference type="Gene3D" id="3.40.50.10490">
    <property type="entry name" value="Glucose-6-phosphate isomerase like protein, domain 1"/>
    <property type="match status" value="2"/>
</dbReference>
<proteinExistence type="inferred from homology"/>
<feature type="domain" description="SIS" evidence="5">
    <location>
        <begin position="217"/>
        <end position="358"/>
    </location>
</feature>
<dbReference type="STRING" id="67855.RO21_04675"/>
<reference evidence="6 7" key="1">
    <citation type="submission" date="2014-12" db="EMBL/GenBank/DDBJ databases">
        <title>Reclassification of Actinobacillus muris as Muribacter muris.</title>
        <authorList>
            <person name="Christensen H."/>
            <person name="Nicklas W."/>
            <person name="Bisgaard M."/>
        </authorList>
    </citation>
    <scope>NUCLEOTIDE SEQUENCE [LARGE SCALE GENOMIC DNA]</scope>
    <source>
        <strain evidence="6 7">Ackerman80-443D</strain>
    </source>
</reference>
<sequence>MILTLPEQTLTKQNAYWTAKEIAQQPATWRETAAQVAQSDLVERLAPLVARAKRGELRIIFTGAGTSAFIGEVVAPILSETLGCVVEAIASTDLVSNPYQYLFADKPTLLVSFARSGNSPESIGAVERVDEIVKEAYHLAITNNQQGALFAKCRQNPTAYAFALAESTHDKGFAMTSSASNMMLAALLLLAPQRFDQAWAEQCCQVTETLLTQDLETVRQWAHQPAQRVVYLGSGHFQGLARECALKLLELTAGERLGFFESTMGFRHGPKSLVQQDTVIFIFSSQHPYTRQYDRDLYHELVRDNKAKQIVLLGETSGALQTEFCKLDDTGCLFPYLVIGQLYAFYTSLHLGYTTDNPCPSGEVNRVVQGVTLYSYQP</sequence>
<evidence type="ECO:0000256" key="1">
    <source>
        <dbReference type="ARBA" id="ARBA00007748"/>
    </source>
</evidence>
<dbReference type="GO" id="GO:0097367">
    <property type="term" value="F:carbohydrate derivative binding"/>
    <property type="evidence" value="ECO:0007669"/>
    <property type="project" value="InterPro"/>
</dbReference>
<comment type="caution">
    <text evidence="6">The sequence shown here is derived from an EMBL/GenBank/DDBJ whole genome shotgun (WGS) entry which is preliminary data.</text>
</comment>
<dbReference type="Pfam" id="PF01380">
    <property type="entry name" value="SIS"/>
    <property type="match status" value="2"/>
</dbReference>
<dbReference type="InterPro" id="IPR050303">
    <property type="entry name" value="GatZ_KbaZ_carbometab"/>
</dbReference>
<dbReference type="RefSeq" id="WP_047976630.1">
    <property type="nucleotide sequence ID" value="NZ_JWIZ01000023.1"/>
</dbReference>
<dbReference type="CDD" id="cd05008">
    <property type="entry name" value="SIS_GlmS_GlmD_1"/>
    <property type="match status" value="1"/>
</dbReference>
<dbReference type="SUPFAM" id="SSF53697">
    <property type="entry name" value="SIS domain"/>
    <property type="match status" value="1"/>
</dbReference>
<dbReference type="PATRIC" id="fig|67855.3.peg.791"/>
<dbReference type="GO" id="GO:1901135">
    <property type="term" value="P:carbohydrate derivative metabolic process"/>
    <property type="evidence" value="ECO:0007669"/>
    <property type="project" value="InterPro"/>
</dbReference>
<evidence type="ECO:0000256" key="2">
    <source>
        <dbReference type="ARBA" id="ARBA00022737"/>
    </source>
</evidence>
<dbReference type="InterPro" id="IPR001347">
    <property type="entry name" value="SIS_dom"/>
</dbReference>
<keyword evidence="3" id="KW-0378">Hydrolase</keyword>
<feature type="domain" description="SIS" evidence="5">
    <location>
        <begin position="48"/>
        <end position="200"/>
    </location>
</feature>
<dbReference type="CDD" id="cd05010">
    <property type="entry name" value="SIS_AgaS_like"/>
    <property type="match status" value="1"/>
</dbReference>
<evidence type="ECO:0000313" key="6">
    <source>
        <dbReference type="EMBL" id="KMK51829.1"/>
    </source>
</evidence>
<organism evidence="6 7">
    <name type="scientific">Muribacter muris</name>
    <dbReference type="NCBI Taxonomy" id="67855"/>
    <lineage>
        <taxon>Bacteria</taxon>
        <taxon>Pseudomonadati</taxon>
        <taxon>Pseudomonadota</taxon>
        <taxon>Gammaproteobacteria</taxon>
        <taxon>Pasteurellales</taxon>
        <taxon>Pasteurellaceae</taxon>
        <taxon>Muribacter</taxon>
    </lineage>
</organism>
<gene>
    <name evidence="6" type="ORF">RO21_04675</name>
</gene>
<dbReference type="InterPro" id="IPR046348">
    <property type="entry name" value="SIS_dom_sf"/>
</dbReference>
<dbReference type="Proteomes" id="UP000036270">
    <property type="component" value="Unassembled WGS sequence"/>
</dbReference>
<keyword evidence="6" id="KW-0413">Isomerase</keyword>
<evidence type="ECO:0000256" key="4">
    <source>
        <dbReference type="ARBA" id="ARBA00029292"/>
    </source>
</evidence>
<dbReference type="PROSITE" id="PS51464">
    <property type="entry name" value="SIS"/>
    <property type="match status" value="2"/>
</dbReference>
<keyword evidence="2" id="KW-0677">Repeat</keyword>
<dbReference type="InterPro" id="IPR035464">
    <property type="entry name" value="SIS_AgaS"/>
</dbReference>
<dbReference type="AlphaFoldDB" id="A0A0J5P8K2"/>
<dbReference type="GO" id="GO:0009401">
    <property type="term" value="P:phosphoenolpyruvate-dependent sugar phosphotransferase system"/>
    <property type="evidence" value="ECO:0007669"/>
    <property type="project" value="TreeGrafter"/>
</dbReference>
<dbReference type="PANTHER" id="PTHR32502">
    <property type="entry name" value="N-ACETYLGALACTOSAMINE PERMEASE II COMPONENT-RELATED"/>
    <property type="match status" value="1"/>
</dbReference>
<comment type="similarity">
    <text evidence="1">Belongs to the SIS family. AgaS subfamily.</text>
</comment>
<dbReference type="InterPro" id="IPR035466">
    <property type="entry name" value="GlmS/AgaS_SIS"/>
</dbReference>
<evidence type="ECO:0000259" key="5">
    <source>
        <dbReference type="PROSITE" id="PS51464"/>
    </source>
</evidence>
<dbReference type="GO" id="GO:0016787">
    <property type="term" value="F:hydrolase activity"/>
    <property type="evidence" value="ECO:0007669"/>
    <property type="project" value="UniProtKB-KW"/>
</dbReference>
<dbReference type="PANTHER" id="PTHR32502:SF3">
    <property type="entry name" value="D-GALACTOSAMINE-6-PHOSPHATE DEAMINASE AGAS-RELATED"/>
    <property type="match status" value="1"/>
</dbReference>
<accession>A0A0J5P8K2</accession>
<dbReference type="GO" id="GO:0016853">
    <property type="term" value="F:isomerase activity"/>
    <property type="evidence" value="ECO:0007669"/>
    <property type="project" value="UniProtKB-KW"/>
</dbReference>